<evidence type="ECO:0000256" key="4">
    <source>
        <dbReference type="PIRSR" id="PIRSR638970-1"/>
    </source>
</evidence>
<feature type="domain" description="Polysaccharide lyase family 8 central" evidence="5">
    <location>
        <begin position="383"/>
        <end position="631"/>
    </location>
</feature>
<feature type="domain" description="Polysaccharide lyase 8 N-terminal alpha-helical" evidence="7">
    <location>
        <begin position="33"/>
        <end position="345"/>
    </location>
</feature>
<evidence type="ECO:0000313" key="9">
    <source>
        <dbReference type="Proteomes" id="UP000008387"/>
    </source>
</evidence>
<protein>
    <submittedName>
        <fullName evidence="8">Hyaluronate lyase</fullName>
        <ecNumber evidence="8">4.2.2.1</ecNumber>
    </submittedName>
</protein>
<dbReference type="HOGENOM" id="CLU_004172_4_0_7"/>
<feature type="active site" evidence="4">
    <location>
        <position position="251"/>
    </location>
</feature>
<evidence type="ECO:0000256" key="3">
    <source>
        <dbReference type="ARBA" id="ARBA00023239"/>
    </source>
</evidence>
<dbReference type="InterPro" id="IPR008929">
    <property type="entry name" value="Chondroitin_lyas"/>
</dbReference>
<organism evidence="8 9">
    <name type="scientific">Helicobacter bizzozeronii (strain CIII-1)</name>
    <dbReference type="NCBI Taxonomy" id="1002804"/>
    <lineage>
        <taxon>Bacteria</taxon>
        <taxon>Pseudomonadati</taxon>
        <taxon>Campylobacterota</taxon>
        <taxon>Epsilonproteobacteria</taxon>
        <taxon>Campylobacterales</taxon>
        <taxon>Helicobacteraceae</taxon>
        <taxon>Helicobacter</taxon>
    </lineage>
</organism>
<feature type="active site" evidence="4">
    <location>
        <position position="305"/>
    </location>
</feature>
<sequence>MLASLLHASPPSVQEMQRMRLNFKQYTLNLPLSTQQNQQDLEQAIKEGMQALDMWITNSTHVLNSYKILKRVQLLQSTLKLIKDLVRVNEVPKQPYYHSLALQNRIIQALKVFSSHYVVGGAERGNWWHWEIGIPKLLNEILVMGYDWIPHHLRLELLRAQRYYQPNPKYSGLSQGAQFSSNPKARLSQGANRVDTAFISLIRGILEQNPTGIQEALEAIQIVSQSVDFGNGFYSDGSFIQHGHVPSNGSYGIVLLNGLAQFMLVLDHTHYQQENLYSNDLYANILKSYPYLLINGGINPSVCGRSISRDFENDTSRAHALLGDLAVLSAYAPPSYQEHLQSFIQASIQPSDLRHIKNLWKRHALEKILNKPILSPTKHPPVKIFGAMDRAVQLGAHGGKIVLAMHSNRILNYETMNGENLKGFYTSDGMTYIYGGSKDPFMGYWVSADMFKLPGTTEIMQAYSDPGTPKRGKLSPNAWVGGASNGDYGFVGMDFVSINGDLRAKKSYLFLGDAMLALGSNIDTSKPAITTIDNQKINLGDQARVYLNNQEWQNFKGHLKKGDWIAYENLTQHSSIGYVMVQEAPISIQMVPRSGSYQAIGGQSSQELRAKYLEITLPAQSDHYAYLILPHFGKEQISHYPIQDIVILAQNEKYHAVQVPSKHLLAINKWQAGKLKVQDLTLEDALSIVEIKADDHVQLSIADPTQQLTHPTRLSLEGRYTLMSSNPNVQITHHHNHTILTLILPKIGASLVVDLRLLKPQKQNS</sequence>
<name>F8KP63_HELBC</name>
<evidence type="ECO:0000259" key="5">
    <source>
        <dbReference type="Pfam" id="PF02278"/>
    </source>
</evidence>
<evidence type="ECO:0000256" key="2">
    <source>
        <dbReference type="ARBA" id="ARBA00022729"/>
    </source>
</evidence>
<evidence type="ECO:0000259" key="6">
    <source>
        <dbReference type="Pfam" id="PF02884"/>
    </source>
</evidence>
<dbReference type="SUPFAM" id="SSF49863">
    <property type="entry name" value="Hyaluronate lyase-like, C-terminal domain"/>
    <property type="match status" value="1"/>
</dbReference>
<dbReference type="Pfam" id="PF02278">
    <property type="entry name" value="Lyase_8"/>
    <property type="match status" value="1"/>
</dbReference>
<dbReference type="Gene3D" id="2.70.98.10">
    <property type="match status" value="1"/>
</dbReference>
<evidence type="ECO:0000259" key="7">
    <source>
        <dbReference type="Pfam" id="PF08124"/>
    </source>
</evidence>
<dbReference type="GO" id="GO:0005576">
    <property type="term" value="C:extracellular region"/>
    <property type="evidence" value="ECO:0007669"/>
    <property type="project" value="InterPro"/>
</dbReference>
<dbReference type="SUPFAM" id="SSF74650">
    <property type="entry name" value="Galactose mutarotase-like"/>
    <property type="match status" value="1"/>
</dbReference>
<dbReference type="Gene3D" id="2.60.220.10">
    <property type="entry name" value="Polysaccharide lyase family 8-like, C-terminal"/>
    <property type="match status" value="1"/>
</dbReference>
<keyword evidence="2" id="KW-0732">Signal</keyword>
<dbReference type="SUPFAM" id="SSF48230">
    <property type="entry name" value="Chondroitin AC/alginate lyase"/>
    <property type="match status" value="1"/>
</dbReference>
<reference evidence="8 9" key="1">
    <citation type="journal article" date="2011" name="J. Bacteriol.">
        <title>Genome sequence of Helicobacter bizzozeronii strain CIII-1, an isolate from human gastric mucosa.</title>
        <authorList>
            <person name="Schott T."/>
            <person name="Rossi M."/>
            <person name="Hanninen M.L."/>
        </authorList>
    </citation>
    <scope>NUCLEOTIDE SEQUENCE [LARGE SCALE GENOMIC DNA]</scope>
    <source>
        <strain evidence="8 9">CIII-1</strain>
    </source>
</reference>
<dbReference type="eggNOG" id="COG5492">
    <property type="taxonomic scope" value="Bacteria"/>
</dbReference>
<proteinExistence type="inferred from homology"/>
<dbReference type="EMBL" id="FR871757">
    <property type="protein sequence ID" value="CCB80568.1"/>
    <property type="molecule type" value="Genomic_DNA"/>
</dbReference>
<dbReference type="Gene3D" id="1.50.10.100">
    <property type="entry name" value="Chondroitin AC/alginate lyase"/>
    <property type="match status" value="1"/>
</dbReference>
<evidence type="ECO:0000313" key="8">
    <source>
        <dbReference type="EMBL" id="CCB80568.1"/>
    </source>
</evidence>
<dbReference type="PANTHER" id="PTHR38481">
    <property type="entry name" value="HYALURONATE LYASE"/>
    <property type="match status" value="1"/>
</dbReference>
<dbReference type="InterPro" id="IPR003159">
    <property type="entry name" value="Lyase_8_central_dom"/>
</dbReference>
<dbReference type="GO" id="GO:0005975">
    <property type="term" value="P:carbohydrate metabolic process"/>
    <property type="evidence" value="ECO:0007669"/>
    <property type="project" value="InterPro"/>
</dbReference>
<dbReference type="Pfam" id="PF08124">
    <property type="entry name" value="Lyase_8_N"/>
    <property type="match status" value="1"/>
</dbReference>
<evidence type="ECO:0000256" key="1">
    <source>
        <dbReference type="ARBA" id="ARBA00006699"/>
    </source>
</evidence>
<dbReference type="AlphaFoldDB" id="F8KP63"/>
<keyword evidence="9" id="KW-1185">Reference proteome</keyword>
<dbReference type="GO" id="GO:0030340">
    <property type="term" value="F:hyaluronate lyase activity"/>
    <property type="evidence" value="ECO:0007669"/>
    <property type="project" value="UniProtKB-EC"/>
</dbReference>
<dbReference type="InterPro" id="IPR012970">
    <property type="entry name" value="Lyase_8_alpha_N"/>
</dbReference>
<dbReference type="InterPro" id="IPR004103">
    <property type="entry name" value="Lyase_8_C"/>
</dbReference>
<dbReference type="PANTHER" id="PTHR38481:SF1">
    <property type="entry name" value="HYALURONATE LYASE"/>
    <property type="match status" value="1"/>
</dbReference>
<dbReference type="Pfam" id="PF02884">
    <property type="entry name" value="Lyase_8_C"/>
    <property type="match status" value="1"/>
</dbReference>
<dbReference type="InterPro" id="IPR014718">
    <property type="entry name" value="GH-type_carb-bd"/>
</dbReference>
<dbReference type="GO" id="GO:0030246">
    <property type="term" value="F:carbohydrate binding"/>
    <property type="evidence" value="ECO:0007669"/>
    <property type="project" value="InterPro"/>
</dbReference>
<dbReference type="InterPro" id="IPR011013">
    <property type="entry name" value="Gal_mutarotase_sf_dom"/>
</dbReference>
<dbReference type="STRING" id="1002804.HBZC1_15820"/>
<gene>
    <name evidence="8" type="ordered locus">HBZC1_15820</name>
</gene>
<dbReference type="KEGG" id="hbi:HBZC1_15820"/>
<dbReference type="EC" id="4.2.2.1" evidence="8"/>
<keyword evidence="3 8" id="KW-0456">Lyase</keyword>
<accession>F8KP63</accession>
<dbReference type="RefSeq" id="WP_013890965.1">
    <property type="nucleotide sequence ID" value="NC_015674.1"/>
</dbReference>
<dbReference type="InterPro" id="IPR038970">
    <property type="entry name" value="Lyase_8"/>
</dbReference>
<dbReference type="Proteomes" id="UP000008387">
    <property type="component" value="Chromosome"/>
</dbReference>
<dbReference type="InterPro" id="IPR011071">
    <property type="entry name" value="Lyase_8-like_C"/>
</dbReference>
<feature type="domain" description="Polysaccharide lyase family 8 C-terminal" evidence="6">
    <location>
        <begin position="647"/>
        <end position="710"/>
    </location>
</feature>
<comment type="similarity">
    <text evidence="1">Belongs to the polysaccharide lyase 8 family.</text>
</comment>
<feature type="active site" evidence="4">
    <location>
        <position position="242"/>
    </location>
</feature>